<dbReference type="OMA" id="RNIPFNV"/>
<dbReference type="KEGG" id="pmal:PMUG01_09049900"/>
<evidence type="ECO:0000313" key="6">
    <source>
        <dbReference type="Proteomes" id="UP000219813"/>
    </source>
</evidence>
<feature type="region of interest" description="Disordered" evidence="1">
    <location>
        <begin position="299"/>
        <end position="326"/>
    </location>
</feature>
<feature type="compositionally biased region" description="Polar residues" evidence="1">
    <location>
        <begin position="299"/>
        <end position="308"/>
    </location>
</feature>
<reference evidence="4 6" key="3">
    <citation type="submission" date="2016-06" db="EMBL/GenBank/DDBJ databases">
        <authorList>
            <consortium name="Pathogen Informatics"/>
        </authorList>
    </citation>
    <scope>NUCLEOTIDE SEQUENCE [LARGE SCALE GENOMIC DNA]</scope>
</reference>
<feature type="compositionally biased region" description="Basic residues" evidence="1">
    <location>
        <begin position="89"/>
        <end position="100"/>
    </location>
</feature>
<feature type="region of interest" description="Disordered" evidence="1">
    <location>
        <begin position="380"/>
        <end position="409"/>
    </location>
</feature>
<dbReference type="GeneID" id="39869027"/>
<proteinExistence type="predicted"/>
<dbReference type="VEuPathDB" id="PlasmoDB:PmUG01_09049900"/>
<feature type="region of interest" description="Disordered" evidence="1">
    <location>
        <begin position="553"/>
        <end position="574"/>
    </location>
</feature>
<evidence type="ECO:0000256" key="1">
    <source>
        <dbReference type="SAM" id="MobiDB-lite"/>
    </source>
</evidence>
<dbReference type="InterPro" id="IPR008942">
    <property type="entry name" value="ENTH_VHS"/>
</dbReference>
<protein>
    <recommendedName>
        <fullName evidence="2">CID domain-containing protein</fullName>
    </recommendedName>
</protein>
<feature type="compositionally biased region" description="Low complexity" evidence="1">
    <location>
        <begin position="311"/>
        <end position="326"/>
    </location>
</feature>
<keyword evidence="6" id="KW-1185">Reference proteome</keyword>
<reference evidence="3" key="1">
    <citation type="submission" date="2016-05" db="EMBL/GenBank/DDBJ databases">
        <authorList>
            <person name="Lavstsen T."/>
            <person name="Jespersen J.S."/>
        </authorList>
    </citation>
    <scope>NUCLEOTIDE SEQUENCE [LARGE SCALE GENOMIC DNA]</scope>
</reference>
<feature type="domain" description="CID" evidence="2">
    <location>
        <begin position="597"/>
        <end position="740"/>
    </location>
</feature>
<evidence type="ECO:0000313" key="4">
    <source>
        <dbReference type="EMBL" id="SCN12923.1"/>
    </source>
</evidence>
<dbReference type="Proteomes" id="UP000219813">
    <property type="component" value="Chromosome 9"/>
</dbReference>
<dbReference type="RefSeq" id="XP_028861819.1">
    <property type="nucleotide sequence ID" value="XM_029005206.1"/>
</dbReference>
<feature type="compositionally biased region" description="Low complexity" evidence="1">
    <location>
        <begin position="380"/>
        <end position="393"/>
    </location>
</feature>
<gene>
    <name evidence="4" type="primary">PmUG01_09049900</name>
    <name evidence="3" type="ORF">PMALA_014180</name>
    <name evidence="4" type="ORF">PMUG01_09049900</name>
</gene>
<dbReference type="InterPro" id="IPR006569">
    <property type="entry name" value="CID_dom"/>
</dbReference>
<feature type="region of interest" description="Disordered" evidence="1">
    <location>
        <begin position="1"/>
        <end position="39"/>
    </location>
</feature>
<feature type="compositionally biased region" description="Low complexity" evidence="1">
    <location>
        <begin position="556"/>
        <end position="574"/>
    </location>
</feature>
<organism evidence="3 5">
    <name type="scientific">Plasmodium malariae</name>
    <dbReference type="NCBI Taxonomy" id="5858"/>
    <lineage>
        <taxon>Eukaryota</taxon>
        <taxon>Sar</taxon>
        <taxon>Alveolata</taxon>
        <taxon>Apicomplexa</taxon>
        <taxon>Aconoidasida</taxon>
        <taxon>Haemosporida</taxon>
        <taxon>Plasmodiidae</taxon>
        <taxon>Plasmodium</taxon>
        <taxon>Plasmodium (Plasmodium)</taxon>
    </lineage>
</organism>
<dbReference type="Proteomes" id="UP000078597">
    <property type="component" value="Unassembled WGS sequence"/>
</dbReference>
<evidence type="ECO:0000313" key="3">
    <source>
        <dbReference type="EMBL" id="SBS85885.1"/>
    </source>
</evidence>
<dbReference type="PROSITE" id="PS51391">
    <property type="entry name" value="CID"/>
    <property type="match status" value="1"/>
</dbReference>
<name>A0A1A8W407_PLAMA</name>
<dbReference type="Pfam" id="PF04818">
    <property type="entry name" value="CID"/>
    <property type="match status" value="1"/>
</dbReference>
<dbReference type="EMBL" id="FLQW01000772">
    <property type="protein sequence ID" value="SBS85885.1"/>
    <property type="molecule type" value="Genomic_DNA"/>
</dbReference>
<dbReference type="Gene3D" id="1.25.40.90">
    <property type="match status" value="1"/>
</dbReference>
<evidence type="ECO:0000259" key="2">
    <source>
        <dbReference type="PROSITE" id="PS51391"/>
    </source>
</evidence>
<feature type="compositionally biased region" description="Basic and acidic residues" evidence="1">
    <location>
        <begin position="348"/>
        <end position="364"/>
    </location>
</feature>
<evidence type="ECO:0000313" key="5">
    <source>
        <dbReference type="Proteomes" id="UP000078597"/>
    </source>
</evidence>
<feature type="region of interest" description="Disordered" evidence="1">
    <location>
        <begin position="341"/>
        <end position="365"/>
    </location>
</feature>
<sequence length="861" mass="99258">MKYEKKFWNNDKGKKKRNEKNLKDDNYNRGHNKRYNNYEGVGYNKSYNHLLHNNGMLKNMAHSERTNTDMLHNDLLHDDTLQNDLLHNNRSKNNKPHHSKYNSEKSSYTPFPQNLKKYNNYEIKNKMLDKRNNKNNNEHMLASSSYRKGAMNQKMHISNNMKSNHSRYQKTYPRVSTHRTSKFSVRGDNYNLNNFDGNKNIESCDISDDYINQDNYNVEANYRYSDNNDKNYGSNYGGNYSSNCNDNSNDSSNGNSSNKYSRTFRNEDIHIELSNMHRDLHNMLFSASKVSEENSLDANNWERNNSEGANFEETNPNSNSNSNDDFKTSFSNFFNSYQMNVKNSRNSKHNDNNKIESSKNKESNDSVLSKLLVLRNIPFNSVNTDNSNDNSNNEIADKRSNNISGNDIDSASGNVRGLVGGNSNGEHKVSSNSKTAMIINDLKKCLNSNGESNMYTLNDNMLQSLSFDNNRVGYDKDSVNNYYLDNDHFDANKSTGGIKSVDESISSRNNSFLSQHMYANIKEDCMEGGNEEIEHKTNRYKYMNNDYKFVQESPISNNSANGGNGDSSESNSSSSICGVMEANAYRMKEEKITFNNNNLFPRTQIEESLKVLNTLQVDIERVCCYIKHFIDPPEQVFEVMVNSFVNRSVLINSKIAIFYVYNHLIQELRNNYKNDFIRYNTIAEKGLEIFVIPVLRHILSEEGNSEMINKIYRCISIWNERNIYSKIICDQLKALQKNPHKKIDLSLKHTASQAHSLLSNELSKFVPVNFILKMPSINNEHKKALEDKILNALFLNLSKDTLKEFPGEDIEEASKTSDKVMRIFGQELILINSQILELSSLISDNNEHLVKLQTAMERLYE</sequence>
<accession>A0A1A8W407</accession>
<dbReference type="EMBL" id="LT594630">
    <property type="protein sequence ID" value="SCN12923.1"/>
    <property type="molecule type" value="Genomic_DNA"/>
</dbReference>
<feature type="compositionally biased region" description="Basic and acidic residues" evidence="1">
    <location>
        <begin position="19"/>
        <end position="28"/>
    </location>
</feature>
<feature type="region of interest" description="Disordered" evidence="1">
    <location>
        <begin position="233"/>
        <end position="261"/>
    </location>
</feature>
<dbReference type="AlphaFoldDB" id="A0A1A8W407"/>
<feature type="compositionally biased region" description="Basic and acidic residues" evidence="1">
    <location>
        <begin position="1"/>
        <end position="12"/>
    </location>
</feature>
<feature type="region of interest" description="Disordered" evidence="1">
    <location>
        <begin position="85"/>
        <end position="114"/>
    </location>
</feature>
<reference evidence="5" key="2">
    <citation type="submission" date="2016-05" db="EMBL/GenBank/DDBJ databases">
        <authorList>
            <person name="Naeem Raeece"/>
        </authorList>
    </citation>
    <scope>NUCLEOTIDE SEQUENCE [LARGE SCALE GENOMIC DNA]</scope>
</reference>
<dbReference type="OrthoDB" id="338650at2759"/>